<proteinExistence type="predicted"/>
<reference evidence="1 2" key="1">
    <citation type="journal article" date="2021" name="BMC Genomics">
        <title>Datura genome reveals duplications of psychoactive alkaloid biosynthetic genes and high mutation rate following tissue culture.</title>
        <authorList>
            <person name="Rajewski A."/>
            <person name="Carter-House D."/>
            <person name="Stajich J."/>
            <person name="Litt A."/>
        </authorList>
    </citation>
    <scope>NUCLEOTIDE SEQUENCE [LARGE SCALE GENOMIC DNA]</scope>
    <source>
        <strain evidence="1">AR-01</strain>
    </source>
</reference>
<evidence type="ECO:0000313" key="1">
    <source>
        <dbReference type="EMBL" id="MCD7464283.1"/>
    </source>
</evidence>
<gene>
    <name evidence="1" type="ORF">HAX54_052441</name>
</gene>
<accession>A0ABS8SZX9</accession>
<evidence type="ECO:0000313" key="2">
    <source>
        <dbReference type="Proteomes" id="UP000823775"/>
    </source>
</evidence>
<dbReference type="EMBL" id="JACEIK010000951">
    <property type="protein sequence ID" value="MCD7464283.1"/>
    <property type="molecule type" value="Genomic_DNA"/>
</dbReference>
<name>A0ABS8SZX9_DATST</name>
<dbReference type="Proteomes" id="UP000823775">
    <property type="component" value="Unassembled WGS sequence"/>
</dbReference>
<protein>
    <submittedName>
        <fullName evidence="1">Uncharacterized protein</fullName>
    </submittedName>
</protein>
<feature type="non-terminal residue" evidence="1">
    <location>
        <position position="1"/>
    </location>
</feature>
<keyword evidence="2" id="KW-1185">Reference proteome</keyword>
<organism evidence="1 2">
    <name type="scientific">Datura stramonium</name>
    <name type="common">Jimsonweed</name>
    <name type="synonym">Common thornapple</name>
    <dbReference type="NCBI Taxonomy" id="4076"/>
    <lineage>
        <taxon>Eukaryota</taxon>
        <taxon>Viridiplantae</taxon>
        <taxon>Streptophyta</taxon>
        <taxon>Embryophyta</taxon>
        <taxon>Tracheophyta</taxon>
        <taxon>Spermatophyta</taxon>
        <taxon>Magnoliopsida</taxon>
        <taxon>eudicotyledons</taxon>
        <taxon>Gunneridae</taxon>
        <taxon>Pentapetalae</taxon>
        <taxon>asterids</taxon>
        <taxon>lamiids</taxon>
        <taxon>Solanales</taxon>
        <taxon>Solanaceae</taxon>
        <taxon>Solanoideae</taxon>
        <taxon>Datureae</taxon>
        <taxon>Datura</taxon>
    </lineage>
</organism>
<comment type="caution">
    <text evidence="1">The sequence shown here is derived from an EMBL/GenBank/DDBJ whole genome shotgun (WGS) entry which is preliminary data.</text>
</comment>
<sequence>HRNLAEMDTRHAMLPIKAMQHCDTPSMRTLIVIASGVQRTMSWHGGHSVNLTP</sequence>